<dbReference type="AlphaFoldDB" id="A0A6A4EJF1"/>
<comment type="caution">
    <text evidence="1">The sequence shown here is derived from an EMBL/GenBank/DDBJ whole genome shotgun (WGS) entry which is preliminary data.</text>
</comment>
<protein>
    <submittedName>
        <fullName evidence="1">Uncharacterized protein</fullName>
    </submittedName>
</protein>
<reference evidence="1 2" key="1">
    <citation type="submission" date="2018-08" db="EMBL/GenBank/DDBJ databases">
        <title>Genomic investigation of the strawberry pathogen Phytophthora fragariae indicates pathogenicity is determined by transcriptional variation in three key races.</title>
        <authorList>
            <person name="Adams T.M."/>
            <person name="Armitage A.D."/>
            <person name="Sobczyk M.K."/>
            <person name="Bates H.J."/>
            <person name="Dunwell J.M."/>
            <person name="Nellist C.F."/>
            <person name="Harrison R.J."/>
        </authorList>
    </citation>
    <scope>NUCLEOTIDE SEQUENCE [LARGE SCALE GENOMIC DNA]</scope>
    <source>
        <strain evidence="1 2">SCRP333</strain>
    </source>
</reference>
<proteinExistence type="predicted"/>
<sequence length="60" mass="6662">MATCSPHSAERYVCPALATVELVEELQPHDRVVLKTMVKFRVAFESSSSLTGAARYASYR</sequence>
<name>A0A6A4EJF1_9STRA</name>
<dbReference type="Proteomes" id="UP000434957">
    <property type="component" value="Unassembled WGS sequence"/>
</dbReference>
<keyword evidence="2" id="KW-1185">Reference proteome</keyword>
<evidence type="ECO:0000313" key="1">
    <source>
        <dbReference type="EMBL" id="KAE9322783.1"/>
    </source>
</evidence>
<organism evidence="1 2">
    <name type="scientific">Phytophthora rubi</name>
    <dbReference type="NCBI Taxonomy" id="129364"/>
    <lineage>
        <taxon>Eukaryota</taxon>
        <taxon>Sar</taxon>
        <taxon>Stramenopiles</taxon>
        <taxon>Oomycota</taxon>
        <taxon>Peronosporomycetes</taxon>
        <taxon>Peronosporales</taxon>
        <taxon>Peronosporaceae</taxon>
        <taxon>Phytophthora</taxon>
    </lineage>
</organism>
<accession>A0A6A4EJF1</accession>
<dbReference type="EMBL" id="QXFT01001294">
    <property type="protein sequence ID" value="KAE9322783.1"/>
    <property type="molecule type" value="Genomic_DNA"/>
</dbReference>
<gene>
    <name evidence="1" type="ORF">PR003_g17133</name>
</gene>
<evidence type="ECO:0000313" key="2">
    <source>
        <dbReference type="Proteomes" id="UP000434957"/>
    </source>
</evidence>